<proteinExistence type="predicted"/>
<evidence type="ECO:0000313" key="2">
    <source>
        <dbReference type="Proteomes" id="UP000631114"/>
    </source>
</evidence>
<sequence length="87" mass="9342">MAATRFSSTTPTLLSLSNSTFSSTPKSSFLTLPSNAPKFHSLKSSQHNNSFKLFAAPELLESVPETPDVPLEVVWLLGLKPLGLLGL</sequence>
<protein>
    <submittedName>
        <fullName evidence="1">Uncharacterized protein</fullName>
    </submittedName>
</protein>
<dbReference type="AlphaFoldDB" id="A0A835LAS8"/>
<keyword evidence="2" id="KW-1185">Reference proteome</keyword>
<comment type="caution">
    <text evidence="1">The sequence shown here is derived from an EMBL/GenBank/DDBJ whole genome shotgun (WGS) entry which is preliminary data.</text>
</comment>
<gene>
    <name evidence="1" type="ORF">IFM89_011688</name>
</gene>
<dbReference type="EMBL" id="JADFTS010000009">
    <property type="protein sequence ID" value="KAF9588488.1"/>
    <property type="molecule type" value="Genomic_DNA"/>
</dbReference>
<name>A0A835LAS8_9MAGN</name>
<reference evidence="1 2" key="1">
    <citation type="submission" date="2020-10" db="EMBL/GenBank/DDBJ databases">
        <title>The Coptis chinensis genome and diversification of protoberbering-type alkaloids.</title>
        <authorList>
            <person name="Wang B."/>
            <person name="Shu S."/>
            <person name="Song C."/>
            <person name="Liu Y."/>
        </authorList>
    </citation>
    <scope>NUCLEOTIDE SEQUENCE [LARGE SCALE GENOMIC DNA]</scope>
    <source>
        <strain evidence="1">HL-2020</strain>
        <tissue evidence="1">Leaf</tissue>
    </source>
</reference>
<dbReference type="Proteomes" id="UP000631114">
    <property type="component" value="Unassembled WGS sequence"/>
</dbReference>
<accession>A0A835LAS8</accession>
<evidence type="ECO:0000313" key="1">
    <source>
        <dbReference type="EMBL" id="KAF9588488.1"/>
    </source>
</evidence>
<organism evidence="1 2">
    <name type="scientific">Coptis chinensis</name>
    <dbReference type="NCBI Taxonomy" id="261450"/>
    <lineage>
        <taxon>Eukaryota</taxon>
        <taxon>Viridiplantae</taxon>
        <taxon>Streptophyta</taxon>
        <taxon>Embryophyta</taxon>
        <taxon>Tracheophyta</taxon>
        <taxon>Spermatophyta</taxon>
        <taxon>Magnoliopsida</taxon>
        <taxon>Ranunculales</taxon>
        <taxon>Ranunculaceae</taxon>
        <taxon>Coptidoideae</taxon>
        <taxon>Coptis</taxon>
    </lineage>
</organism>